<dbReference type="SUPFAM" id="SSF47592">
    <property type="entry name" value="SWIB/MDM2 domain"/>
    <property type="match status" value="1"/>
</dbReference>
<dbReference type="InterPro" id="IPR003121">
    <property type="entry name" value="SWIB_MDM2_domain"/>
</dbReference>
<evidence type="ECO:0000313" key="5">
    <source>
        <dbReference type="Proteomes" id="UP001651158"/>
    </source>
</evidence>
<dbReference type="CDD" id="cd10567">
    <property type="entry name" value="SWIB-MDM2_like"/>
    <property type="match status" value="1"/>
</dbReference>
<dbReference type="Pfam" id="PF08766">
    <property type="entry name" value="DEK_C"/>
    <property type="match status" value="1"/>
</dbReference>
<evidence type="ECO:0000256" key="1">
    <source>
        <dbReference type="SAM" id="MobiDB-lite"/>
    </source>
</evidence>
<dbReference type="Gene3D" id="1.10.10.60">
    <property type="entry name" value="Homeodomain-like"/>
    <property type="match status" value="1"/>
</dbReference>
<accession>A0ABR4QH72</accession>
<dbReference type="SUPFAM" id="SSF109715">
    <property type="entry name" value="DEK C-terminal domain"/>
    <property type="match status" value="1"/>
</dbReference>
<feature type="domain" description="DEK-C" evidence="3">
    <location>
        <begin position="64"/>
        <end position="119"/>
    </location>
</feature>
<evidence type="ECO:0000259" key="3">
    <source>
        <dbReference type="PROSITE" id="PS51998"/>
    </source>
</evidence>
<proteinExistence type="predicted"/>
<organism evidence="4 5">
    <name type="scientific">Taenia crassiceps</name>
    <dbReference type="NCBI Taxonomy" id="6207"/>
    <lineage>
        <taxon>Eukaryota</taxon>
        <taxon>Metazoa</taxon>
        <taxon>Spiralia</taxon>
        <taxon>Lophotrochozoa</taxon>
        <taxon>Platyhelminthes</taxon>
        <taxon>Cestoda</taxon>
        <taxon>Eucestoda</taxon>
        <taxon>Cyclophyllidea</taxon>
        <taxon>Taeniidae</taxon>
        <taxon>Taenia</taxon>
    </lineage>
</organism>
<dbReference type="EMBL" id="JAKROA010000003">
    <property type="protein sequence ID" value="KAL5108819.1"/>
    <property type="molecule type" value="Genomic_DNA"/>
</dbReference>
<feature type="compositionally biased region" description="Low complexity" evidence="1">
    <location>
        <begin position="126"/>
        <end position="147"/>
    </location>
</feature>
<feature type="compositionally biased region" description="Basic and acidic residues" evidence="1">
    <location>
        <begin position="153"/>
        <end position="169"/>
    </location>
</feature>
<gene>
    <name evidence="4" type="ORF">TcWFU_004179</name>
</gene>
<protein>
    <submittedName>
        <fullName evidence="4">Upstream activation factor subunit spp27</fullName>
    </submittedName>
</protein>
<dbReference type="InterPro" id="IPR036885">
    <property type="entry name" value="SWIB_MDM2_dom_sf"/>
</dbReference>
<reference evidence="4 5" key="1">
    <citation type="journal article" date="2022" name="Front. Cell. Infect. Microbiol.">
        <title>The Genomes of Two Strains of Taenia crassiceps the Animal Model for the Study of Human Cysticercosis.</title>
        <authorList>
            <person name="Bobes R.J."/>
            <person name="Estrada K."/>
            <person name="Rios-Valencia D.G."/>
            <person name="Calderon-Gallegos A."/>
            <person name="de la Torre P."/>
            <person name="Carrero J.C."/>
            <person name="Sanchez-Flores A."/>
            <person name="Laclette J.P."/>
        </authorList>
    </citation>
    <scope>NUCLEOTIDE SEQUENCE [LARGE SCALE GENOMIC DNA]</scope>
    <source>
        <strain evidence="4">WFUcys</strain>
    </source>
</reference>
<dbReference type="PANTHER" id="PTHR13844">
    <property type="entry name" value="SWI/SNF-RELATED MATRIX-ASSOCIATED ACTIN-DEPENDENT REGULATOR OF CHROMATIN SUBFAMILY D"/>
    <property type="match status" value="1"/>
</dbReference>
<dbReference type="PROSITE" id="PS51998">
    <property type="entry name" value="DEK_C"/>
    <property type="match status" value="1"/>
</dbReference>
<comment type="caution">
    <text evidence="4">The sequence shown here is derived from an EMBL/GenBank/DDBJ whole genome shotgun (WGS) entry which is preliminary data.</text>
</comment>
<evidence type="ECO:0000313" key="4">
    <source>
        <dbReference type="EMBL" id="KAL5108819.1"/>
    </source>
</evidence>
<feature type="compositionally biased region" description="Gly residues" evidence="1">
    <location>
        <begin position="187"/>
        <end position="197"/>
    </location>
</feature>
<dbReference type="SMART" id="SM00151">
    <property type="entry name" value="SWIB"/>
    <property type="match status" value="1"/>
</dbReference>
<feature type="region of interest" description="Disordered" evidence="1">
    <location>
        <begin position="119"/>
        <end position="197"/>
    </location>
</feature>
<sequence length="273" mass="30055">MFTAVATHHPSHIFEVLTNCLEEAMHASVTNTELNGFASGTLATINCFHKVLYAVTGDALKMAEPTDGQLNAAIKEILKDADLSVVTAKTVRKTLEDRFNIDLYDRKASIDKMIMKVLESREGKPTDSTSGSESGDESGSSLDGSVSLKRRKTSDDKYARAVHAEENGMRRRKAAPKSKQERTSKSGGRGGGGGGGFTKPVTLSDELAAHLGETALSRAELVKRFWQEAREKQLFDPENKQFVICDESWKKLFGKSRFKMFGISKLLNQHIVK</sequence>
<dbReference type="Proteomes" id="UP001651158">
    <property type="component" value="Unassembled WGS sequence"/>
</dbReference>
<dbReference type="Pfam" id="PF02201">
    <property type="entry name" value="SWIB"/>
    <property type="match status" value="1"/>
</dbReference>
<evidence type="ECO:0000259" key="2">
    <source>
        <dbReference type="PROSITE" id="PS51925"/>
    </source>
</evidence>
<name>A0ABR4QH72_9CEST</name>
<keyword evidence="5" id="KW-1185">Reference proteome</keyword>
<feature type="domain" description="DM2" evidence="2">
    <location>
        <begin position="196"/>
        <end position="273"/>
    </location>
</feature>
<dbReference type="Gene3D" id="1.10.245.10">
    <property type="entry name" value="SWIB/MDM2 domain"/>
    <property type="match status" value="1"/>
</dbReference>
<dbReference type="InterPro" id="IPR019835">
    <property type="entry name" value="SWIB_domain"/>
</dbReference>
<dbReference type="InterPro" id="IPR014876">
    <property type="entry name" value="DEK_C"/>
</dbReference>
<dbReference type="PROSITE" id="PS51925">
    <property type="entry name" value="SWIB_MDM2"/>
    <property type="match status" value="1"/>
</dbReference>